<dbReference type="SUPFAM" id="SSF46689">
    <property type="entry name" value="Homeodomain-like"/>
    <property type="match status" value="2"/>
</dbReference>
<dbReference type="RefSeq" id="WP_407280729.1">
    <property type="nucleotide sequence ID" value="NZ_CP141259.1"/>
</dbReference>
<dbReference type="SMART" id="SM00342">
    <property type="entry name" value="HTH_ARAC"/>
    <property type="match status" value="1"/>
</dbReference>
<dbReference type="InterPro" id="IPR018060">
    <property type="entry name" value="HTH_AraC"/>
</dbReference>
<evidence type="ECO:0000256" key="2">
    <source>
        <dbReference type="ARBA" id="ARBA00023125"/>
    </source>
</evidence>
<dbReference type="PANTHER" id="PTHR43130">
    <property type="entry name" value="ARAC-FAMILY TRANSCRIPTIONAL REGULATOR"/>
    <property type="match status" value="1"/>
</dbReference>
<name>A0ABZ1ARR4_AROEV</name>
<protein>
    <submittedName>
        <fullName evidence="5">GlxA family transcriptional regulator</fullName>
    </submittedName>
</protein>
<proteinExistence type="predicted"/>
<evidence type="ECO:0000259" key="4">
    <source>
        <dbReference type="PROSITE" id="PS01124"/>
    </source>
</evidence>
<dbReference type="Gene3D" id="1.10.10.60">
    <property type="entry name" value="Homeodomain-like"/>
    <property type="match status" value="2"/>
</dbReference>
<accession>A0ABZ1ARR4</accession>
<dbReference type="InterPro" id="IPR018062">
    <property type="entry name" value="HTH_AraC-typ_CS"/>
</dbReference>
<dbReference type="InterPro" id="IPR009057">
    <property type="entry name" value="Homeodomain-like_sf"/>
</dbReference>
<sequence>MVSATLSSVTRVGFLLLNEFTMIAFSSAIEVLRMANHISGKPLYSWSVISADGQPVASSNGLAPAQIGTYEESGPFDMVFVCGGTNVTRFVDDKVLALLRRIAHDKVILGGLCTGTYALVKAGLLNGYRATIHWENLSALREAHGRIHFVEELFVIDRDRITCTGGIAPIDMMLAVVRERCGKTLVAEISEQFILERVRDSKDRQHIPLAARAGCNRKALVEVAALMEANIEEPLSLEELSQLAGLSQRHLQRLFREALQVTPSHYYLELRLRRARELLLQTQMSITNITVACGFQSACHFSKCYRALFGKPPSSERRPQGTVAGVGKSVVHHLAA</sequence>
<dbReference type="InterPro" id="IPR002818">
    <property type="entry name" value="DJ-1/PfpI"/>
</dbReference>
<dbReference type="PROSITE" id="PS01124">
    <property type="entry name" value="HTH_ARAC_FAMILY_2"/>
    <property type="match status" value="1"/>
</dbReference>
<dbReference type="Proteomes" id="UP001626593">
    <property type="component" value="Chromosome"/>
</dbReference>
<dbReference type="Pfam" id="PF12833">
    <property type="entry name" value="HTH_18"/>
    <property type="match status" value="1"/>
</dbReference>
<evidence type="ECO:0000313" key="5">
    <source>
        <dbReference type="EMBL" id="WRL48503.1"/>
    </source>
</evidence>
<keyword evidence="3" id="KW-0804">Transcription</keyword>
<dbReference type="InterPro" id="IPR052158">
    <property type="entry name" value="INH-QAR"/>
</dbReference>
<gene>
    <name evidence="5" type="ORF">U5817_10750</name>
</gene>
<keyword evidence="1" id="KW-0805">Transcription regulation</keyword>
<reference evidence="5 6" key="1">
    <citation type="submission" date="2023-12" db="EMBL/GenBank/DDBJ databases">
        <title>A. evansii MAY27, complete genome.</title>
        <authorList>
            <person name="Wang Y."/>
        </authorList>
    </citation>
    <scope>NUCLEOTIDE SEQUENCE [LARGE SCALE GENOMIC DNA]</scope>
    <source>
        <strain evidence="5 6">MAY27</strain>
    </source>
</reference>
<dbReference type="Gene3D" id="3.40.50.880">
    <property type="match status" value="1"/>
</dbReference>
<dbReference type="EMBL" id="CP141259">
    <property type="protein sequence ID" value="WRL48503.1"/>
    <property type="molecule type" value="Genomic_DNA"/>
</dbReference>
<evidence type="ECO:0000256" key="1">
    <source>
        <dbReference type="ARBA" id="ARBA00023015"/>
    </source>
</evidence>
<dbReference type="Pfam" id="PF01965">
    <property type="entry name" value="DJ-1_PfpI"/>
    <property type="match status" value="1"/>
</dbReference>
<keyword evidence="6" id="KW-1185">Reference proteome</keyword>
<keyword evidence="2" id="KW-0238">DNA-binding</keyword>
<organism evidence="5 6">
    <name type="scientific">Aromatoleum evansii</name>
    <name type="common">Azoarcus evansii</name>
    <dbReference type="NCBI Taxonomy" id="59406"/>
    <lineage>
        <taxon>Bacteria</taxon>
        <taxon>Pseudomonadati</taxon>
        <taxon>Pseudomonadota</taxon>
        <taxon>Betaproteobacteria</taxon>
        <taxon>Rhodocyclales</taxon>
        <taxon>Rhodocyclaceae</taxon>
        <taxon>Aromatoleum</taxon>
    </lineage>
</organism>
<dbReference type="CDD" id="cd03136">
    <property type="entry name" value="GATase1_AraC_ArgR_like"/>
    <property type="match status" value="1"/>
</dbReference>
<feature type="domain" description="HTH araC/xylS-type" evidence="4">
    <location>
        <begin position="221"/>
        <end position="319"/>
    </location>
</feature>
<evidence type="ECO:0000256" key="3">
    <source>
        <dbReference type="ARBA" id="ARBA00023163"/>
    </source>
</evidence>
<dbReference type="InterPro" id="IPR029062">
    <property type="entry name" value="Class_I_gatase-like"/>
</dbReference>
<dbReference type="PROSITE" id="PS00041">
    <property type="entry name" value="HTH_ARAC_FAMILY_1"/>
    <property type="match status" value="1"/>
</dbReference>
<dbReference type="SUPFAM" id="SSF52317">
    <property type="entry name" value="Class I glutamine amidotransferase-like"/>
    <property type="match status" value="1"/>
</dbReference>
<dbReference type="PANTHER" id="PTHR43130:SF3">
    <property type="entry name" value="HTH-TYPE TRANSCRIPTIONAL REGULATOR RV1931C"/>
    <property type="match status" value="1"/>
</dbReference>
<evidence type="ECO:0000313" key="6">
    <source>
        <dbReference type="Proteomes" id="UP001626593"/>
    </source>
</evidence>